<dbReference type="RefSeq" id="WP_353548145.1">
    <property type="nucleotide sequence ID" value="NZ_AP029612.1"/>
</dbReference>
<feature type="transmembrane region" description="Helical" evidence="1">
    <location>
        <begin position="42"/>
        <end position="65"/>
    </location>
</feature>
<keyword evidence="1" id="KW-0812">Transmembrane</keyword>
<name>A0AAT9GIT8_9BACT</name>
<evidence type="ECO:0000313" key="2">
    <source>
        <dbReference type="EMBL" id="BFG70503.1"/>
    </source>
</evidence>
<proteinExistence type="predicted"/>
<gene>
    <name evidence="2" type="ORF">KACHI17_13840</name>
</gene>
<feature type="transmembrane region" description="Helical" evidence="1">
    <location>
        <begin position="12"/>
        <end position="30"/>
    </location>
</feature>
<evidence type="ECO:0008006" key="3">
    <source>
        <dbReference type="Google" id="ProtNLM"/>
    </source>
</evidence>
<reference evidence="2" key="1">
    <citation type="submission" date="2024-02" db="EMBL/GenBank/DDBJ databases">
        <title>Sediminibacterium planktonica sp. nov. and Sediminibacterium longus sp. nov., isolated from surface lake and river water.</title>
        <authorList>
            <person name="Watanabe K."/>
            <person name="Takemine S."/>
            <person name="Ishii Y."/>
            <person name="Ogata Y."/>
            <person name="Shindo C."/>
            <person name="Suda W."/>
        </authorList>
    </citation>
    <scope>NUCLEOTIDE SEQUENCE</scope>
    <source>
        <strain evidence="2">KACHI17</strain>
    </source>
</reference>
<feature type="transmembrane region" description="Helical" evidence="1">
    <location>
        <begin position="108"/>
        <end position="128"/>
    </location>
</feature>
<protein>
    <recommendedName>
        <fullName evidence="3">DUF3021 domain-containing protein</fullName>
    </recommendedName>
</protein>
<accession>A0AAT9GIT8</accession>
<sequence length="140" mass="16385">MKGSILQNADLYGQAVVWIMSWVPFIYFFPEAFKKSDFYMLILVHGLGLMIIGIWQMVSCLLNLLQANDVDSRFFRTNLLAGIILGVAFFIMSSFGMLKIPLDSKKAYMVYVLSIYFITIDVLAIRYWRKIYRHYQKEQV</sequence>
<keyword evidence="1" id="KW-0472">Membrane</keyword>
<dbReference type="AlphaFoldDB" id="A0AAT9GIT8"/>
<evidence type="ECO:0000256" key="1">
    <source>
        <dbReference type="SAM" id="Phobius"/>
    </source>
</evidence>
<keyword evidence="1" id="KW-1133">Transmembrane helix</keyword>
<dbReference type="EMBL" id="AP029612">
    <property type="protein sequence ID" value="BFG70503.1"/>
    <property type="molecule type" value="Genomic_DNA"/>
</dbReference>
<organism evidence="2">
    <name type="scientific">Sediminibacterium sp. KACHI17</name>
    <dbReference type="NCBI Taxonomy" id="1751071"/>
    <lineage>
        <taxon>Bacteria</taxon>
        <taxon>Pseudomonadati</taxon>
        <taxon>Bacteroidota</taxon>
        <taxon>Chitinophagia</taxon>
        <taxon>Chitinophagales</taxon>
        <taxon>Chitinophagaceae</taxon>
        <taxon>Sediminibacterium</taxon>
    </lineage>
</organism>
<feature type="transmembrane region" description="Helical" evidence="1">
    <location>
        <begin position="77"/>
        <end position="96"/>
    </location>
</feature>